<organism evidence="2 3">
    <name type="scientific">Nocardia farcinica</name>
    <dbReference type="NCBI Taxonomy" id="37329"/>
    <lineage>
        <taxon>Bacteria</taxon>
        <taxon>Bacillati</taxon>
        <taxon>Actinomycetota</taxon>
        <taxon>Actinomycetes</taxon>
        <taxon>Mycobacteriales</taxon>
        <taxon>Nocardiaceae</taxon>
        <taxon>Nocardia</taxon>
    </lineage>
</organism>
<gene>
    <name evidence="2" type="ORF">ERS450000_00965</name>
</gene>
<name>A0A0H5NHT4_NOCFR</name>
<evidence type="ECO:0000313" key="3">
    <source>
        <dbReference type="Proteomes" id="UP000057820"/>
    </source>
</evidence>
<dbReference type="InterPro" id="IPR005325">
    <property type="entry name" value="DUF308_memb"/>
</dbReference>
<dbReference type="OMA" id="GIGWLFR"/>
<dbReference type="Proteomes" id="UP000057820">
    <property type="component" value="Chromosome 1"/>
</dbReference>
<keyword evidence="1" id="KW-0812">Transmembrane</keyword>
<dbReference type="AlphaFoldDB" id="A0A0H5NHT4"/>
<dbReference type="PANTHER" id="PTHR34989:SF1">
    <property type="entry name" value="PROTEIN HDED"/>
    <property type="match status" value="1"/>
</dbReference>
<dbReference type="KEGG" id="nfr:ERS450000_00965"/>
<feature type="transmembrane region" description="Helical" evidence="1">
    <location>
        <begin position="136"/>
        <end position="154"/>
    </location>
</feature>
<dbReference type="RefSeq" id="WP_011209639.1">
    <property type="nucleotide sequence ID" value="NZ_CAACYE020000001.1"/>
</dbReference>
<keyword evidence="1" id="KW-0472">Membrane</keyword>
<dbReference type="EMBL" id="LN868938">
    <property type="protein sequence ID" value="CRY74804.1"/>
    <property type="molecule type" value="Genomic_DNA"/>
</dbReference>
<feature type="transmembrane region" description="Helical" evidence="1">
    <location>
        <begin position="21"/>
        <end position="39"/>
    </location>
</feature>
<protein>
    <submittedName>
        <fullName evidence="2">Acid-resistance membrane protein</fullName>
    </submittedName>
</protein>
<dbReference type="PANTHER" id="PTHR34989">
    <property type="entry name" value="PROTEIN HDED"/>
    <property type="match status" value="1"/>
</dbReference>
<proteinExistence type="predicted"/>
<dbReference type="InterPro" id="IPR052712">
    <property type="entry name" value="Acid_resist_chaperone_HdeD"/>
</dbReference>
<accession>A0A0H5NHT4</accession>
<sequence>MTTDEVVEGPVRALAKAAWQTVLVTGVLSVILGIVVLVWPGKTLVVAGILFGIYLVVSGVLQLMAAFGATRTAGMRVLYFLSGVLSIVIGVFCFRDELASILLLGLWIGIGWLFRGVSVLVAAISEPALPGRGWQGFFGLVTVVAGIVLIVWPVTSVATLTLVAGVWLIVLGVMEIITAIGVRRDAKRLDDALGDLPPNPVRA</sequence>
<keyword evidence="1" id="KW-1133">Transmembrane helix</keyword>
<dbReference type="GeneID" id="61133823"/>
<reference evidence="3" key="1">
    <citation type="submission" date="2015-03" db="EMBL/GenBank/DDBJ databases">
        <authorList>
            <consortium name="Pathogen Informatics"/>
        </authorList>
    </citation>
    <scope>NUCLEOTIDE SEQUENCE [LARGE SCALE GENOMIC DNA]</scope>
    <source>
        <strain evidence="3">NCTC11134</strain>
    </source>
</reference>
<feature type="transmembrane region" description="Helical" evidence="1">
    <location>
        <begin position="77"/>
        <end position="95"/>
    </location>
</feature>
<evidence type="ECO:0000313" key="2">
    <source>
        <dbReference type="EMBL" id="CRY74804.1"/>
    </source>
</evidence>
<evidence type="ECO:0000256" key="1">
    <source>
        <dbReference type="SAM" id="Phobius"/>
    </source>
</evidence>
<feature type="transmembrane region" description="Helical" evidence="1">
    <location>
        <begin position="160"/>
        <end position="182"/>
    </location>
</feature>
<dbReference type="Pfam" id="PF03729">
    <property type="entry name" value="DUF308"/>
    <property type="match status" value="2"/>
</dbReference>
<dbReference type="GO" id="GO:0005886">
    <property type="term" value="C:plasma membrane"/>
    <property type="evidence" value="ECO:0007669"/>
    <property type="project" value="TreeGrafter"/>
</dbReference>
<feature type="transmembrane region" description="Helical" evidence="1">
    <location>
        <begin position="45"/>
        <end position="65"/>
    </location>
</feature>
<feature type="transmembrane region" description="Helical" evidence="1">
    <location>
        <begin position="101"/>
        <end position="124"/>
    </location>
</feature>